<evidence type="ECO:0000256" key="1">
    <source>
        <dbReference type="ARBA" id="ARBA00004613"/>
    </source>
</evidence>
<dbReference type="PhylomeDB" id="A0A091Q429"/>
<keyword evidence="4" id="KW-1015">Disulfide bond</keyword>
<dbReference type="Proteomes" id="UP000053001">
    <property type="component" value="Unassembled WGS sequence"/>
</dbReference>
<dbReference type="Pfam" id="PF05825">
    <property type="entry name" value="PSP94"/>
    <property type="match status" value="1"/>
</dbReference>
<dbReference type="GO" id="GO:0005576">
    <property type="term" value="C:extracellular region"/>
    <property type="evidence" value="ECO:0007669"/>
    <property type="project" value="UniProtKB-SubCell"/>
</dbReference>
<comment type="subcellular location">
    <subcellularLocation>
        <location evidence="1">Secreted</location>
    </subcellularLocation>
</comment>
<name>A0A091Q429_LEPDC</name>
<gene>
    <name evidence="5" type="ORF">N330_12368</name>
</gene>
<keyword evidence="6" id="KW-1185">Reference proteome</keyword>
<evidence type="ECO:0000313" key="5">
    <source>
        <dbReference type="EMBL" id="KFQ14306.1"/>
    </source>
</evidence>
<dbReference type="InterPro" id="IPR008735">
    <property type="entry name" value="PSP94"/>
</dbReference>
<dbReference type="PANTHER" id="PTHR10500:SF7">
    <property type="entry name" value="BETA-MICROSEMINOPROTEIN"/>
    <property type="match status" value="1"/>
</dbReference>
<protein>
    <submittedName>
        <fullName evidence="5">Beta-microseminoprotein</fullName>
    </submittedName>
</protein>
<dbReference type="EMBL" id="KK685281">
    <property type="protein sequence ID" value="KFQ14306.1"/>
    <property type="molecule type" value="Genomic_DNA"/>
</dbReference>
<dbReference type="PANTHER" id="PTHR10500">
    <property type="entry name" value="BETA-MICROSEMINOPROTEIN"/>
    <property type="match status" value="1"/>
</dbReference>
<evidence type="ECO:0000256" key="4">
    <source>
        <dbReference type="ARBA" id="ARBA00023157"/>
    </source>
</evidence>
<feature type="non-terminal residue" evidence="5">
    <location>
        <position position="1"/>
    </location>
</feature>
<evidence type="ECO:0000256" key="2">
    <source>
        <dbReference type="ARBA" id="ARBA00010352"/>
    </source>
</evidence>
<accession>A0A091Q429</accession>
<comment type="similarity">
    <text evidence="2">Belongs to the beta-microseminoprotein family.</text>
</comment>
<keyword evidence="3" id="KW-0964">Secreted</keyword>
<organism evidence="5 6">
    <name type="scientific">Leptosomus discolor</name>
    <name type="common">Madagascar cuckoo roller</name>
    <name type="synonym">Cuculus discolor</name>
    <dbReference type="NCBI Taxonomy" id="188344"/>
    <lineage>
        <taxon>Eukaryota</taxon>
        <taxon>Metazoa</taxon>
        <taxon>Chordata</taxon>
        <taxon>Craniata</taxon>
        <taxon>Vertebrata</taxon>
        <taxon>Euteleostomi</taxon>
        <taxon>Archelosauria</taxon>
        <taxon>Archosauria</taxon>
        <taxon>Dinosauria</taxon>
        <taxon>Saurischia</taxon>
        <taxon>Theropoda</taxon>
        <taxon>Coelurosauria</taxon>
        <taxon>Aves</taxon>
        <taxon>Neognathae</taxon>
        <taxon>Neoaves</taxon>
        <taxon>Telluraves</taxon>
        <taxon>Coraciimorphae</taxon>
        <taxon>Coraciiformes</taxon>
        <taxon>Leptosomidae</taxon>
        <taxon>Leptosomus</taxon>
    </lineage>
</organism>
<dbReference type="AlphaFoldDB" id="A0A091Q429"/>
<reference evidence="5 6" key="1">
    <citation type="submission" date="2014-04" db="EMBL/GenBank/DDBJ databases">
        <title>Genome evolution of avian class.</title>
        <authorList>
            <person name="Zhang G."/>
            <person name="Li C."/>
        </authorList>
    </citation>
    <scope>NUCLEOTIDE SEQUENCE [LARGE SCALE GENOMIC DNA]</scope>
    <source>
        <strain evidence="5">BGI_N330</strain>
    </source>
</reference>
<dbReference type="Gene3D" id="2.60.40.1900">
    <property type="entry name" value="Beta-microseminoprotein (PSP94) domain"/>
    <property type="match status" value="1"/>
</dbReference>
<evidence type="ECO:0000313" key="6">
    <source>
        <dbReference type="Proteomes" id="UP000053001"/>
    </source>
</evidence>
<evidence type="ECO:0000256" key="3">
    <source>
        <dbReference type="ARBA" id="ARBA00022525"/>
    </source>
</evidence>
<feature type="non-terminal residue" evidence="5">
    <location>
        <position position="67"/>
    </location>
</feature>
<sequence length="67" mass="7951">HELRSSWRTDNYLDCHCSGIECCTSYMTPVNYDKEKCVRIFMKETCVYKVVEKNDHSKECPVRERVG</sequence>
<proteinExistence type="inferred from homology"/>